<dbReference type="OrthoDB" id="78901at2759"/>
<dbReference type="EMBL" id="JNBR01002403">
    <property type="protein sequence ID" value="OQR83061.1"/>
    <property type="molecule type" value="Genomic_DNA"/>
</dbReference>
<accession>A0A1V9YBG5</accession>
<protein>
    <submittedName>
        <fullName evidence="1">Uncharacterized protein</fullName>
    </submittedName>
</protein>
<evidence type="ECO:0000313" key="1">
    <source>
        <dbReference type="EMBL" id="OQR83061.1"/>
    </source>
</evidence>
<gene>
    <name evidence="1" type="ORF">ACHHYP_15155</name>
</gene>
<dbReference type="Proteomes" id="UP000243579">
    <property type="component" value="Unassembled WGS sequence"/>
</dbReference>
<comment type="caution">
    <text evidence="1">The sequence shown here is derived from an EMBL/GenBank/DDBJ whole genome shotgun (WGS) entry which is preliminary data.</text>
</comment>
<name>A0A1V9YBG5_ACHHY</name>
<dbReference type="AlphaFoldDB" id="A0A1V9YBG5"/>
<reference evidence="1 2" key="1">
    <citation type="journal article" date="2014" name="Genome Biol. Evol.">
        <title>The secreted proteins of Achlya hypogyna and Thraustotheca clavata identify the ancestral oomycete secretome and reveal gene acquisitions by horizontal gene transfer.</title>
        <authorList>
            <person name="Misner I."/>
            <person name="Blouin N."/>
            <person name="Leonard G."/>
            <person name="Richards T.A."/>
            <person name="Lane C.E."/>
        </authorList>
    </citation>
    <scope>NUCLEOTIDE SEQUENCE [LARGE SCALE GENOMIC DNA]</scope>
    <source>
        <strain evidence="1 2">ATCC 48635</strain>
    </source>
</reference>
<evidence type="ECO:0000313" key="2">
    <source>
        <dbReference type="Proteomes" id="UP000243579"/>
    </source>
</evidence>
<sequence>MMLTAPVAAASVAGVSYVCATSASLFELAMKLFALVCFVAGWLLRGGHRIHAATAPAPPVSVVETDDCIEFVKRQAPDTARDVTLEETLIEEKVVNGRMVRTCSKRMATIVCPPEENEKHIKMFLKNDSDVLDLVAAPPAEQATTPLSTGEETKGVEKAKVVEPPKCLEKTVPPLIAPSKELVGPALAWVAEKAWTTVTEGIVTIAFWSLCGVAWNTANNFNSDATFWTLFWKKLQEEFDTT</sequence>
<organism evidence="1 2">
    <name type="scientific">Achlya hypogyna</name>
    <name type="common">Oomycete</name>
    <name type="synonym">Protoachlya hypogyna</name>
    <dbReference type="NCBI Taxonomy" id="1202772"/>
    <lineage>
        <taxon>Eukaryota</taxon>
        <taxon>Sar</taxon>
        <taxon>Stramenopiles</taxon>
        <taxon>Oomycota</taxon>
        <taxon>Saprolegniomycetes</taxon>
        <taxon>Saprolegniales</taxon>
        <taxon>Achlyaceae</taxon>
        <taxon>Achlya</taxon>
    </lineage>
</organism>
<keyword evidence="2" id="KW-1185">Reference proteome</keyword>
<proteinExistence type="predicted"/>